<dbReference type="STRING" id="857293.CAAU_1234"/>
<dbReference type="Pfam" id="PF14084">
    <property type="entry name" value="DUF4264"/>
    <property type="match status" value="1"/>
</dbReference>
<proteinExistence type="predicted"/>
<dbReference type="Proteomes" id="UP000007652">
    <property type="component" value="Unassembled WGS sequence"/>
</dbReference>
<dbReference type="InterPro" id="IPR012190">
    <property type="entry name" value="UCP036698"/>
</dbReference>
<dbReference type="RefSeq" id="WP_008908588.1">
    <property type="nucleotide sequence ID" value="NZ_CAKP01000067.1"/>
</dbReference>
<dbReference type="OrthoDB" id="2382360at2"/>
<dbReference type="AlphaFoldDB" id="I7KTZ9"/>
<dbReference type="eggNOG" id="ENOG5030G5A">
    <property type="taxonomic scope" value="Bacteria"/>
</dbReference>
<protein>
    <recommendedName>
        <fullName evidence="3">DUF4264 domain-containing protein</fullName>
    </recommendedName>
</protein>
<dbReference type="EMBL" id="CAKP01000067">
    <property type="protein sequence ID" value="CCJ33318.1"/>
    <property type="molecule type" value="Genomic_DNA"/>
</dbReference>
<evidence type="ECO:0000313" key="2">
    <source>
        <dbReference type="Proteomes" id="UP000007652"/>
    </source>
</evidence>
<keyword evidence="2" id="KW-1185">Reference proteome</keyword>
<accession>I7KTZ9</accession>
<gene>
    <name evidence="1" type="ORF">CAAU_1234</name>
</gene>
<name>I7KTZ9_9CLOT</name>
<evidence type="ECO:0000313" key="1">
    <source>
        <dbReference type="EMBL" id="CCJ33318.1"/>
    </source>
</evidence>
<organism evidence="1 2">
    <name type="scientific">Caloramator australicus RC3</name>
    <dbReference type="NCBI Taxonomy" id="857293"/>
    <lineage>
        <taxon>Bacteria</taxon>
        <taxon>Bacillati</taxon>
        <taxon>Bacillota</taxon>
        <taxon>Clostridia</taxon>
        <taxon>Eubacteriales</taxon>
        <taxon>Clostridiaceae</taxon>
        <taxon>Caloramator</taxon>
    </lineage>
</organism>
<reference evidence="1 2" key="1">
    <citation type="journal article" date="2011" name="J. Bacteriol.">
        <title>Draft genome sequence of Caloramator australicus strain RC3T, a thermoanaerobe from the Great Artesian Basin of Australia.</title>
        <authorList>
            <person name="Ogg C.D."/>
            <person name="Patel B.K.C."/>
        </authorList>
    </citation>
    <scope>NUCLEOTIDE SEQUENCE [LARGE SCALE GENOMIC DNA]</scope>
    <source>
        <strain evidence="1 2">RC3</strain>
    </source>
</reference>
<evidence type="ECO:0008006" key="3">
    <source>
        <dbReference type="Google" id="ProtNLM"/>
    </source>
</evidence>
<comment type="caution">
    <text evidence="1">The sequence shown here is derived from an EMBL/GenBank/DDBJ whole genome shotgun (WGS) entry which is preliminary data.</text>
</comment>
<sequence>MKKIHEDLNLIAIMEFKSYDEMYKVVDFLNKNLKKYGLIFGLTSKNGKDTISIYDAEPDSPTE</sequence>